<reference evidence="2" key="1">
    <citation type="journal article" date="2022" name="bioRxiv">
        <title>Sequencing and chromosome-scale assembly of the giantPleurodeles waltlgenome.</title>
        <authorList>
            <person name="Brown T."/>
            <person name="Elewa A."/>
            <person name="Iarovenko S."/>
            <person name="Subramanian E."/>
            <person name="Araus A.J."/>
            <person name="Petzold A."/>
            <person name="Susuki M."/>
            <person name="Suzuki K.-i.T."/>
            <person name="Hayashi T."/>
            <person name="Toyoda A."/>
            <person name="Oliveira C."/>
            <person name="Osipova E."/>
            <person name="Leigh N.D."/>
            <person name="Simon A."/>
            <person name="Yun M.H."/>
        </authorList>
    </citation>
    <scope>NUCLEOTIDE SEQUENCE</scope>
    <source>
        <strain evidence="2">20211129_DDA</strain>
        <tissue evidence="2">Liver</tissue>
    </source>
</reference>
<dbReference type="AlphaFoldDB" id="A0AAV7KMH1"/>
<comment type="caution">
    <text evidence="2">The sequence shown here is derived from an EMBL/GenBank/DDBJ whole genome shotgun (WGS) entry which is preliminary data.</text>
</comment>
<dbReference type="EMBL" id="JANPWB010000016">
    <property type="protein sequence ID" value="KAJ1080010.1"/>
    <property type="molecule type" value="Genomic_DNA"/>
</dbReference>
<gene>
    <name evidence="2" type="ORF">NDU88_000232</name>
</gene>
<organism evidence="2 3">
    <name type="scientific">Pleurodeles waltl</name>
    <name type="common">Iberian ribbed newt</name>
    <dbReference type="NCBI Taxonomy" id="8319"/>
    <lineage>
        <taxon>Eukaryota</taxon>
        <taxon>Metazoa</taxon>
        <taxon>Chordata</taxon>
        <taxon>Craniata</taxon>
        <taxon>Vertebrata</taxon>
        <taxon>Euteleostomi</taxon>
        <taxon>Amphibia</taxon>
        <taxon>Batrachia</taxon>
        <taxon>Caudata</taxon>
        <taxon>Salamandroidea</taxon>
        <taxon>Salamandridae</taxon>
        <taxon>Pleurodelinae</taxon>
        <taxon>Pleurodeles</taxon>
    </lineage>
</organism>
<proteinExistence type="predicted"/>
<protein>
    <submittedName>
        <fullName evidence="2">Uncharacterized protein</fullName>
    </submittedName>
</protein>
<sequence length="139" mass="14947">MSGKSREELPAAAHEHMSARSTQAPECAKVNCGRAPLPPRVLPKHPFGAYLLGKYSSLAKAVSRSTCFRVTPFLPSHRTGAVQLCATVPKGSAHAPLTPRCRMAQGSTRTHPENHSNECSVHDPFSSPGNSTAMLRYGR</sequence>
<accession>A0AAV7KMH1</accession>
<feature type="compositionally biased region" description="Basic and acidic residues" evidence="1">
    <location>
        <begin position="1"/>
        <end position="18"/>
    </location>
</feature>
<keyword evidence="3" id="KW-1185">Reference proteome</keyword>
<evidence type="ECO:0000256" key="1">
    <source>
        <dbReference type="SAM" id="MobiDB-lite"/>
    </source>
</evidence>
<feature type="region of interest" description="Disordered" evidence="1">
    <location>
        <begin position="1"/>
        <end position="25"/>
    </location>
</feature>
<feature type="region of interest" description="Disordered" evidence="1">
    <location>
        <begin position="104"/>
        <end position="139"/>
    </location>
</feature>
<name>A0AAV7KMH1_PLEWA</name>
<evidence type="ECO:0000313" key="3">
    <source>
        <dbReference type="Proteomes" id="UP001066276"/>
    </source>
</evidence>
<dbReference type="Proteomes" id="UP001066276">
    <property type="component" value="Chromosome 12"/>
</dbReference>
<evidence type="ECO:0000313" key="2">
    <source>
        <dbReference type="EMBL" id="KAJ1080010.1"/>
    </source>
</evidence>